<proteinExistence type="predicted"/>
<evidence type="ECO:0000259" key="1">
    <source>
        <dbReference type="Pfam" id="PF12728"/>
    </source>
</evidence>
<gene>
    <name evidence="2" type="ORF">FGK64_00955</name>
</gene>
<keyword evidence="3" id="KW-1185">Reference proteome</keyword>
<protein>
    <submittedName>
        <fullName evidence="2">Helix-turn-helix domain-containing protein</fullName>
    </submittedName>
</protein>
<organism evidence="2 3">
    <name type="scientific">Arenibacterium halophilum</name>
    <dbReference type="NCBI Taxonomy" id="2583821"/>
    <lineage>
        <taxon>Bacteria</taxon>
        <taxon>Pseudomonadati</taxon>
        <taxon>Pseudomonadota</taxon>
        <taxon>Alphaproteobacteria</taxon>
        <taxon>Rhodobacterales</taxon>
        <taxon>Paracoccaceae</taxon>
        <taxon>Arenibacterium</taxon>
    </lineage>
</organism>
<dbReference type="Proteomes" id="UP001191082">
    <property type="component" value="Unassembled WGS sequence"/>
</dbReference>
<dbReference type="InterPro" id="IPR041657">
    <property type="entry name" value="HTH_17"/>
</dbReference>
<comment type="caution">
    <text evidence="2">The sequence shown here is derived from an EMBL/GenBank/DDBJ whole genome shotgun (WGS) entry which is preliminary data.</text>
</comment>
<evidence type="ECO:0000313" key="2">
    <source>
        <dbReference type="EMBL" id="TMV14589.1"/>
    </source>
</evidence>
<sequence length="74" mass="8832">MPNEHYHTVAEVAEKLRRHPRTIRDWIVDGCKTERGHVRLEATKVGKSWLIHADWLALFEHRIRPVRRADLDLE</sequence>
<accession>A0ABY2XC46</accession>
<dbReference type="RefSeq" id="WP_138861940.1">
    <property type="nucleotide sequence ID" value="NZ_VCPC01000001.1"/>
</dbReference>
<dbReference type="Pfam" id="PF12728">
    <property type="entry name" value="HTH_17"/>
    <property type="match status" value="1"/>
</dbReference>
<evidence type="ECO:0000313" key="3">
    <source>
        <dbReference type="Proteomes" id="UP001191082"/>
    </source>
</evidence>
<dbReference type="EMBL" id="VCPC01000001">
    <property type="protein sequence ID" value="TMV14589.1"/>
    <property type="molecule type" value="Genomic_DNA"/>
</dbReference>
<name>A0ABY2XC46_9RHOB</name>
<reference evidence="2 3" key="1">
    <citation type="submission" date="2019-05" db="EMBL/GenBank/DDBJ databases">
        <title>Marivita sp. nov. isolated from sea sediment.</title>
        <authorList>
            <person name="Kim W."/>
        </authorList>
    </citation>
    <scope>NUCLEOTIDE SEQUENCE [LARGE SCALE GENOMIC DNA]</scope>
    <source>
        <strain evidence="2 3">CAU 1492</strain>
    </source>
</reference>
<feature type="domain" description="Helix-turn-helix" evidence="1">
    <location>
        <begin position="8"/>
        <end position="54"/>
    </location>
</feature>